<keyword evidence="9" id="KW-0653">Protein transport</keyword>
<evidence type="ECO:0000256" key="10">
    <source>
        <dbReference type="ARBA" id="ARBA00023136"/>
    </source>
</evidence>
<feature type="domain" description="WH2" evidence="14">
    <location>
        <begin position="331"/>
        <end position="348"/>
    </location>
</feature>
<keyword evidence="13" id="KW-0968">Cytoplasmic vesicle</keyword>
<dbReference type="SMART" id="SM00750">
    <property type="entry name" value="KIND"/>
    <property type="match status" value="1"/>
</dbReference>
<evidence type="ECO:0000259" key="14">
    <source>
        <dbReference type="PROSITE" id="PS51082"/>
    </source>
</evidence>
<dbReference type="PANTHER" id="PTHR21345">
    <property type="entry name" value="SPIRE"/>
    <property type="match status" value="1"/>
</dbReference>
<dbReference type="Pfam" id="PF16474">
    <property type="entry name" value="KIND"/>
    <property type="match status" value="1"/>
</dbReference>
<dbReference type="GO" id="GO:0003779">
    <property type="term" value="F:actin binding"/>
    <property type="evidence" value="ECO:0007669"/>
    <property type="project" value="UniProtKB-KW"/>
</dbReference>
<evidence type="ECO:0000256" key="8">
    <source>
        <dbReference type="ARBA" id="ARBA00022737"/>
    </source>
</evidence>
<dbReference type="GO" id="GO:0051639">
    <property type="term" value="P:actin filament network formation"/>
    <property type="evidence" value="ECO:0007669"/>
    <property type="project" value="TreeGrafter"/>
</dbReference>
<dbReference type="AlphaFoldDB" id="A0A6P8HXY9"/>
<organism evidence="16 17">
    <name type="scientific">Actinia tenebrosa</name>
    <name type="common">Australian red waratah sea anemone</name>
    <dbReference type="NCBI Taxonomy" id="6105"/>
    <lineage>
        <taxon>Eukaryota</taxon>
        <taxon>Metazoa</taxon>
        <taxon>Cnidaria</taxon>
        <taxon>Anthozoa</taxon>
        <taxon>Hexacorallia</taxon>
        <taxon>Actiniaria</taxon>
        <taxon>Actiniidae</taxon>
        <taxon>Actinia</taxon>
    </lineage>
</organism>
<evidence type="ECO:0000256" key="9">
    <source>
        <dbReference type="ARBA" id="ARBA00022927"/>
    </source>
</evidence>
<evidence type="ECO:0000256" key="4">
    <source>
        <dbReference type="ARBA" id="ARBA00010956"/>
    </source>
</evidence>
<dbReference type="GO" id="GO:0045010">
    <property type="term" value="P:actin nucleation"/>
    <property type="evidence" value="ECO:0007669"/>
    <property type="project" value="InterPro"/>
</dbReference>
<dbReference type="GO" id="GO:0005886">
    <property type="term" value="C:plasma membrane"/>
    <property type="evidence" value="ECO:0007669"/>
    <property type="project" value="UniProtKB-SubCell"/>
</dbReference>
<dbReference type="Gene3D" id="1.10.510.10">
    <property type="entry name" value="Transferase(Phosphotransferase) domain 1"/>
    <property type="match status" value="1"/>
</dbReference>
<dbReference type="Proteomes" id="UP000515163">
    <property type="component" value="Unplaced"/>
</dbReference>
<dbReference type="InterPro" id="IPR011019">
    <property type="entry name" value="KIND_dom"/>
</dbReference>
<evidence type="ECO:0000256" key="7">
    <source>
        <dbReference type="ARBA" id="ARBA00022490"/>
    </source>
</evidence>
<evidence type="ECO:0000313" key="17">
    <source>
        <dbReference type="RefSeq" id="XP_031560238.1"/>
    </source>
</evidence>
<keyword evidence="12" id="KW-0206">Cytoskeleton</keyword>
<evidence type="ECO:0000256" key="3">
    <source>
        <dbReference type="ARBA" id="ARBA00004413"/>
    </source>
</evidence>
<dbReference type="GO" id="GO:0051295">
    <property type="term" value="P:establishment of meiotic spindle localization"/>
    <property type="evidence" value="ECO:0007669"/>
    <property type="project" value="TreeGrafter"/>
</dbReference>
<comment type="subcellular location">
    <subcellularLocation>
        <location evidence="3">Cell membrane</location>
        <topology evidence="3">Peripheral membrane protein</topology>
        <orientation evidence="3">Cytoplasmic side</orientation>
    </subcellularLocation>
    <subcellularLocation>
        <location evidence="2">Cytoplasm</location>
        <location evidence="2">Cytoskeleton</location>
    </subcellularLocation>
    <subcellularLocation>
        <location evidence="1">Cytoplasmic vesicle membrane</location>
        <topology evidence="1">Peripheral membrane protein</topology>
        <orientation evidence="1">Cytoplasmic side</orientation>
    </subcellularLocation>
</comment>
<evidence type="ECO:0000256" key="1">
    <source>
        <dbReference type="ARBA" id="ARBA00004180"/>
    </source>
</evidence>
<dbReference type="GeneID" id="116296366"/>
<comment type="similarity">
    <text evidence="4">Belongs to the spire family.</text>
</comment>
<dbReference type="GO" id="GO:0030659">
    <property type="term" value="C:cytoplasmic vesicle membrane"/>
    <property type="evidence" value="ECO:0007669"/>
    <property type="project" value="UniProtKB-SubCell"/>
</dbReference>
<evidence type="ECO:0000256" key="2">
    <source>
        <dbReference type="ARBA" id="ARBA00004245"/>
    </source>
</evidence>
<dbReference type="GO" id="GO:0048193">
    <property type="term" value="P:Golgi vesicle transport"/>
    <property type="evidence" value="ECO:0007669"/>
    <property type="project" value="TreeGrafter"/>
</dbReference>
<keyword evidence="10" id="KW-0472">Membrane</keyword>
<dbReference type="GO" id="GO:0008017">
    <property type="term" value="F:microtubule binding"/>
    <property type="evidence" value="ECO:0007669"/>
    <property type="project" value="TreeGrafter"/>
</dbReference>
<evidence type="ECO:0000256" key="11">
    <source>
        <dbReference type="ARBA" id="ARBA00023203"/>
    </source>
</evidence>
<accession>A0A6P8HXY9</accession>
<evidence type="ECO:0000256" key="12">
    <source>
        <dbReference type="ARBA" id="ARBA00023212"/>
    </source>
</evidence>
<feature type="domain" description="KIND" evidence="15">
    <location>
        <begin position="1"/>
        <end position="197"/>
    </location>
</feature>
<protein>
    <submittedName>
        <fullName evidence="17">Protein spire-like</fullName>
    </submittedName>
</protein>
<evidence type="ECO:0000256" key="6">
    <source>
        <dbReference type="ARBA" id="ARBA00022475"/>
    </source>
</evidence>
<dbReference type="RefSeq" id="XP_031560238.1">
    <property type="nucleotide sequence ID" value="XM_031704378.1"/>
</dbReference>
<keyword evidence="5" id="KW-0813">Transport</keyword>
<evidence type="ECO:0000313" key="16">
    <source>
        <dbReference type="Proteomes" id="UP000515163"/>
    </source>
</evidence>
<dbReference type="KEGG" id="aten:116296366"/>
<name>A0A6P8HXY9_ACTTE</name>
<keyword evidence="7" id="KW-0963">Cytoplasm</keyword>
<dbReference type="GO" id="GO:0005938">
    <property type="term" value="C:cell cortex"/>
    <property type="evidence" value="ECO:0007669"/>
    <property type="project" value="TreeGrafter"/>
</dbReference>
<dbReference type="PANTHER" id="PTHR21345:SF3">
    <property type="entry name" value="PROTEIN SPIRE"/>
    <property type="match status" value="1"/>
</dbReference>
<sequence length="637" mass="73251">MNIYEILKSFRAPLSEEQAWAVCYQCAGELISKREKSFENLQPQFIDVSLETTRIRKDGSIELTRVSSERPSQKTADVLFRLGSLIYECLDYGMEAFMERELDPSLERLILDMTCEQGDEGISVPEEFERKVVEGFKDGSLSRRERRLSHKGECTAKEINLEMVLQRCTNHLTEDISDPQGHFKAVCRALVNEALELSEFLRQLYNGSTLMSQSWGKGTGLTNWAYLQSLHASEWAKLWLQAMRELREGVTLRHVAHRTKLPASSFEMTPFEMLLDDIRYHRFQLNHVSVTTQRKKEDAHDIILDFIRSRPPLSKTSDRKMNPKPKGSPNLHEKLLNEIRKGKQLRRTPEPTLKTVREIYFEQISPSPEGSPYVTPKRKCLKPEIQLAESISRWDSPSPDSEHSPIEYELDSPKINLFEVDPSSPFDSSDYGSGGSFKATCYELQKKRNYSSSSVSSVEEDCVQNVCFRTSFDTLPYDDRPLFPPSLRSLQNLKVTSKIYMTLKELKHMRKTLAKLELEALSPDDPLFKDLRSGKLCFCCQKRKFSLFGNWSRGCEICESKVCIYCIHKLEPSMSYVFLENSDIDRRDSGFCDAYWPFTPNIPTTQSSPSLGAALTETKLRTHKVCSSCKRFISMYC</sequence>
<dbReference type="GO" id="GO:0040038">
    <property type="term" value="P:polar body extrusion after meiotic divisions"/>
    <property type="evidence" value="ECO:0007669"/>
    <property type="project" value="TreeGrafter"/>
</dbReference>
<keyword evidence="6" id="KW-1003">Cell membrane</keyword>
<dbReference type="InterPro" id="IPR003124">
    <property type="entry name" value="WH2_dom"/>
</dbReference>
<dbReference type="GO" id="GO:0015031">
    <property type="term" value="P:protein transport"/>
    <property type="evidence" value="ECO:0007669"/>
    <property type="project" value="UniProtKB-KW"/>
</dbReference>
<dbReference type="GO" id="GO:0030041">
    <property type="term" value="P:actin filament polymerization"/>
    <property type="evidence" value="ECO:0007669"/>
    <property type="project" value="TreeGrafter"/>
</dbReference>
<dbReference type="PROSITE" id="PS51082">
    <property type="entry name" value="WH2"/>
    <property type="match status" value="1"/>
</dbReference>
<dbReference type="OrthoDB" id="10043757at2759"/>
<dbReference type="GO" id="GO:0005856">
    <property type="term" value="C:cytoskeleton"/>
    <property type="evidence" value="ECO:0007669"/>
    <property type="project" value="UniProtKB-SubCell"/>
</dbReference>
<dbReference type="InterPro" id="IPR029901">
    <property type="entry name" value="Spire"/>
</dbReference>
<dbReference type="FunCoup" id="A0A6P8HXY9">
    <property type="interactions" value="932"/>
</dbReference>
<reference evidence="17" key="1">
    <citation type="submission" date="2025-08" db="UniProtKB">
        <authorList>
            <consortium name="RefSeq"/>
        </authorList>
    </citation>
    <scope>IDENTIFICATION</scope>
    <source>
        <tissue evidence="17">Tentacle</tissue>
    </source>
</reference>
<evidence type="ECO:0000259" key="15">
    <source>
        <dbReference type="PROSITE" id="PS51377"/>
    </source>
</evidence>
<keyword evidence="16" id="KW-1185">Reference proteome</keyword>
<evidence type="ECO:0000256" key="13">
    <source>
        <dbReference type="ARBA" id="ARBA00023329"/>
    </source>
</evidence>
<dbReference type="GO" id="GO:0036089">
    <property type="term" value="P:cleavage furrow formation"/>
    <property type="evidence" value="ECO:0007669"/>
    <property type="project" value="TreeGrafter"/>
</dbReference>
<evidence type="ECO:0000256" key="5">
    <source>
        <dbReference type="ARBA" id="ARBA00022448"/>
    </source>
</evidence>
<keyword evidence="8" id="KW-0677">Repeat</keyword>
<dbReference type="InParanoid" id="A0A6P8HXY9"/>
<keyword evidence="11" id="KW-0009">Actin-binding</keyword>
<gene>
    <name evidence="17" type="primary">LOC116296366</name>
</gene>
<dbReference type="CDD" id="cd22068">
    <property type="entry name" value="WH2_DmSpire_r3-like"/>
    <property type="match status" value="1"/>
</dbReference>
<dbReference type="PROSITE" id="PS51377">
    <property type="entry name" value="KIND"/>
    <property type="match status" value="1"/>
</dbReference>
<proteinExistence type="inferred from homology"/>